<evidence type="ECO:0000313" key="2">
    <source>
        <dbReference type="EMBL" id="MCQ8773169.1"/>
    </source>
</evidence>
<name>A0A9X2LLL5_9ACTN</name>
<sequence length="54" mass="5413">MTRHADDRPVPTAAGQAGGTPYAMGGNGAGSFSLRQLEYLVVAIAAPLTRPGGS</sequence>
<dbReference type="AlphaFoldDB" id="A0A9X2LLL5"/>
<dbReference type="EMBL" id="JANIID010000027">
    <property type="protein sequence ID" value="MCQ8773169.1"/>
    <property type="molecule type" value="Genomic_DNA"/>
</dbReference>
<reference evidence="2" key="1">
    <citation type="submission" date="2022-06" db="EMBL/GenBank/DDBJ databases">
        <title>WGS of actinobacteria.</title>
        <authorList>
            <person name="Thawai C."/>
        </authorList>
    </citation>
    <scope>NUCLEOTIDE SEQUENCE</scope>
    <source>
        <strain evidence="2">AA8</strain>
    </source>
</reference>
<proteinExistence type="predicted"/>
<gene>
    <name evidence="2" type="ORF">NQU55_25895</name>
</gene>
<organism evidence="2 3">
    <name type="scientific">Streptomyces telluris</name>
    <dbReference type="NCBI Taxonomy" id="2720021"/>
    <lineage>
        <taxon>Bacteria</taxon>
        <taxon>Bacillati</taxon>
        <taxon>Actinomycetota</taxon>
        <taxon>Actinomycetes</taxon>
        <taxon>Kitasatosporales</taxon>
        <taxon>Streptomycetaceae</taxon>
        <taxon>Streptomyces</taxon>
    </lineage>
</organism>
<evidence type="ECO:0000256" key="1">
    <source>
        <dbReference type="SAM" id="MobiDB-lite"/>
    </source>
</evidence>
<dbReference type="Proteomes" id="UP001142374">
    <property type="component" value="Unassembled WGS sequence"/>
</dbReference>
<evidence type="ECO:0000313" key="3">
    <source>
        <dbReference type="Proteomes" id="UP001142374"/>
    </source>
</evidence>
<dbReference type="RefSeq" id="WP_256791257.1">
    <property type="nucleotide sequence ID" value="NZ_JANIID010000027.1"/>
</dbReference>
<feature type="region of interest" description="Disordered" evidence="1">
    <location>
        <begin position="1"/>
        <end position="22"/>
    </location>
</feature>
<protein>
    <submittedName>
        <fullName evidence="2">Uncharacterized protein</fullName>
    </submittedName>
</protein>
<comment type="caution">
    <text evidence="2">The sequence shown here is derived from an EMBL/GenBank/DDBJ whole genome shotgun (WGS) entry which is preliminary data.</text>
</comment>
<keyword evidence="3" id="KW-1185">Reference proteome</keyword>
<accession>A0A9X2LLL5</accession>